<keyword evidence="2" id="KW-1185">Reference proteome</keyword>
<proteinExistence type="predicted"/>
<dbReference type="AlphaFoldDB" id="S8EW60"/>
<organism evidence="1 2">
    <name type="scientific">Fomitopsis schrenkii</name>
    <name type="common">Brown rot fungus</name>
    <dbReference type="NCBI Taxonomy" id="2126942"/>
    <lineage>
        <taxon>Eukaryota</taxon>
        <taxon>Fungi</taxon>
        <taxon>Dikarya</taxon>
        <taxon>Basidiomycota</taxon>
        <taxon>Agaricomycotina</taxon>
        <taxon>Agaricomycetes</taxon>
        <taxon>Polyporales</taxon>
        <taxon>Fomitopsis</taxon>
    </lineage>
</organism>
<reference evidence="1 2" key="1">
    <citation type="journal article" date="2012" name="Science">
        <title>The Paleozoic origin of enzymatic lignin decomposition reconstructed from 31 fungal genomes.</title>
        <authorList>
            <person name="Floudas D."/>
            <person name="Binder M."/>
            <person name="Riley R."/>
            <person name="Barry K."/>
            <person name="Blanchette R.A."/>
            <person name="Henrissat B."/>
            <person name="Martinez A.T."/>
            <person name="Otillar R."/>
            <person name="Spatafora J.W."/>
            <person name="Yadav J.S."/>
            <person name="Aerts A."/>
            <person name="Benoit I."/>
            <person name="Boyd A."/>
            <person name="Carlson A."/>
            <person name="Copeland A."/>
            <person name="Coutinho P.M."/>
            <person name="de Vries R.P."/>
            <person name="Ferreira P."/>
            <person name="Findley K."/>
            <person name="Foster B."/>
            <person name="Gaskell J."/>
            <person name="Glotzer D."/>
            <person name="Gorecki P."/>
            <person name="Heitman J."/>
            <person name="Hesse C."/>
            <person name="Hori C."/>
            <person name="Igarashi K."/>
            <person name="Jurgens J.A."/>
            <person name="Kallen N."/>
            <person name="Kersten P."/>
            <person name="Kohler A."/>
            <person name="Kuees U."/>
            <person name="Kumar T.K.A."/>
            <person name="Kuo A."/>
            <person name="LaButti K."/>
            <person name="Larrondo L.F."/>
            <person name="Lindquist E."/>
            <person name="Ling A."/>
            <person name="Lombard V."/>
            <person name="Lucas S."/>
            <person name="Lundell T."/>
            <person name="Martin R."/>
            <person name="McLaughlin D.J."/>
            <person name="Morgenstern I."/>
            <person name="Morin E."/>
            <person name="Murat C."/>
            <person name="Nagy L.G."/>
            <person name="Nolan M."/>
            <person name="Ohm R.A."/>
            <person name="Patyshakuliyeva A."/>
            <person name="Rokas A."/>
            <person name="Ruiz-Duenas F.J."/>
            <person name="Sabat G."/>
            <person name="Salamov A."/>
            <person name="Samejima M."/>
            <person name="Schmutz J."/>
            <person name="Slot J.C."/>
            <person name="St John F."/>
            <person name="Stenlid J."/>
            <person name="Sun H."/>
            <person name="Sun S."/>
            <person name="Syed K."/>
            <person name="Tsang A."/>
            <person name="Wiebenga A."/>
            <person name="Young D."/>
            <person name="Pisabarro A."/>
            <person name="Eastwood D.C."/>
            <person name="Martin F."/>
            <person name="Cullen D."/>
            <person name="Grigoriev I.V."/>
            <person name="Hibbett D.S."/>
        </authorList>
    </citation>
    <scope>NUCLEOTIDE SEQUENCE</scope>
    <source>
        <strain evidence="2">FP-58527</strain>
    </source>
</reference>
<dbReference type="EMBL" id="KE504253">
    <property type="protein sequence ID" value="EPS93870.1"/>
    <property type="molecule type" value="Genomic_DNA"/>
</dbReference>
<dbReference type="Proteomes" id="UP000015241">
    <property type="component" value="Unassembled WGS sequence"/>
</dbReference>
<dbReference type="STRING" id="743788.S8EW60"/>
<name>S8EW60_FOMSC</name>
<evidence type="ECO:0000313" key="1">
    <source>
        <dbReference type="EMBL" id="EPS93870.1"/>
    </source>
</evidence>
<sequence>MPSRSSSALSSNAKLGRNPYDVRKNTLGADPARSFEICVGLAGEPGVRTAGRQRTIAWRCCPLVYAGTADIVRDFIVSPPSWSWSVTHVGSTRSNSTRASREEFAAMDAAPWVTSESGVLTGNVRTGGGGTETTSNVTVINVHEAGRMVLYDPTPVW</sequence>
<dbReference type="InParanoid" id="S8EW60"/>
<evidence type="ECO:0000313" key="2">
    <source>
        <dbReference type="Proteomes" id="UP000015241"/>
    </source>
</evidence>
<gene>
    <name evidence="1" type="ORF">FOMPIDRAFT_91475</name>
</gene>
<accession>S8EW60</accession>
<dbReference type="HOGENOM" id="CLU_1677915_0_0_1"/>
<protein>
    <submittedName>
        <fullName evidence="1">Uncharacterized protein</fullName>
    </submittedName>
</protein>